<dbReference type="CDD" id="cd04729">
    <property type="entry name" value="NanE"/>
    <property type="match status" value="1"/>
</dbReference>
<dbReference type="EC" id="5.1.3.9" evidence="7"/>
<keyword evidence="5 7" id="KW-0413">Isomerase</keyword>
<dbReference type="InterPro" id="IPR007260">
    <property type="entry name" value="NanE"/>
</dbReference>
<accession>A0ABX1Y290</accession>
<comment type="similarity">
    <text evidence="4 7">Belongs to the NanE family.</text>
</comment>
<dbReference type="SUPFAM" id="SSF51366">
    <property type="entry name" value="Ribulose-phoshate binding barrel"/>
    <property type="match status" value="1"/>
</dbReference>
<dbReference type="InterPro" id="IPR011060">
    <property type="entry name" value="RibuloseP-bd_barrel"/>
</dbReference>
<name>A0ABX1Y290_9BACL</name>
<dbReference type="NCBIfam" id="NF002231">
    <property type="entry name" value="PRK01130.1"/>
    <property type="match status" value="1"/>
</dbReference>
<comment type="pathway">
    <text evidence="3 7">Amino-sugar metabolism; N-acetylneuraminate degradation; D-fructose 6-phosphate from N-acetylneuraminate: step 3/5.</text>
</comment>
<reference evidence="8 9" key="1">
    <citation type="submission" date="2019-10" db="EMBL/GenBank/DDBJ databases">
        <title>Description of Paenibacillus terrestris sp. nov.</title>
        <authorList>
            <person name="Carlier A."/>
            <person name="Qi S."/>
        </authorList>
    </citation>
    <scope>NUCLEOTIDE SEQUENCE [LARGE SCALE GENOMIC DNA]</scope>
    <source>
        <strain evidence="8 9">LMG 31458</strain>
    </source>
</reference>
<keyword evidence="9" id="KW-1185">Reference proteome</keyword>
<dbReference type="Pfam" id="PF04131">
    <property type="entry name" value="NanE"/>
    <property type="match status" value="1"/>
</dbReference>
<organism evidence="8 9">
    <name type="scientific">Paenibacillus phytorum</name>
    <dbReference type="NCBI Taxonomy" id="2654977"/>
    <lineage>
        <taxon>Bacteria</taxon>
        <taxon>Bacillati</taxon>
        <taxon>Bacillota</taxon>
        <taxon>Bacilli</taxon>
        <taxon>Bacillales</taxon>
        <taxon>Paenibacillaceae</taxon>
        <taxon>Paenibacillus</taxon>
    </lineage>
</organism>
<dbReference type="Gene3D" id="3.20.20.70">
    <property type="entry name" value="Aldolase class I"/>
    <property type="match status" value="1"/>
</dbReference>
<comment type="function">
    <text evidence="2 7">Converts N-acetylmannosamine-6-phosphate (ManNAc-6-P) to N-acetylglucosamine-6-phosphate (GlcNAc-6-P).</text>
</comment>
<dbReference type="PANTHER" id="PTHR36204:SF1">
    <property type="entry name" value="N-ACETYLMANNOSAMINE-6-PHOSPHATE 2-EPIMERASE-RELATED"/>
    <property type="match status" value="1"/>
</dbReference>
<evidence type="ECO:0000256" key="5">
    <source>
        <dbReference type="ARBA" id="ARBA00023235"/>
    </source>
</evidence>
<sequence length="229" mass="25245">MDTNKTILDMIKRKLVVSCQALPEEPLHSPFIMGRMSYAAYLGGASGIRANSVEDIQEIKKHVNLPIIGIIKQVYKGSDVFITPTQKEVDALYQEGVDMIAMDATDRIRPDGSTISELFPGLRAKYKDQLFMADCSTYEEAVRAAELGFDCVGTTLCGYTKATKDKSLPNFELVEKLVTTLSIPVIAEGGISTPEELRKLFDLGIYSAVVGSIITRPMEITKKFVRAIL</sequence>
<dbReference type="EMBL" id="WHOA01000153">
    <property type="protein sequence ID" value="NOU74221.1"/>
    <property type="molecule type" value="Genomic_DNA"/>
</dbReference>
<evidence type="ECO:0000256" key="1">
    <source>
        <dbReference type="ARBA" id="ARBA00000056"/>
    </source>
</evidence>
<comment type="catalytic activity">
    <reaction evidence="1 7">
        <text>an N-acyl-D-glucosamine 6-phosphate = an N-acyl-D-mannosamine 6-phosphate</text>
        <dbReference type="Rhea" id="RHEA:23932"/>
        <dbReference type="ChEBI" id="CHEBI:57599"/>
        <dbReference type="ChEBI" id="CHEBI:57666"/>
        <dbReference type="EC" id="5.1.3.9"/>
    </reaction>
</comment>
<evidence type="ECO:0000313" key="9">
    <source>
        <dbReference type="Proteomes" id="UP000616779"/>
    </source>
</evidence>
<dbReference type="PANTHER" id="PTHR36204">
    <property type="entry name" value="N-ACETYLMANNOSAMINE-6-PHOSPHATE 2-EPIMERASE-RELATED"/>
    <property type="match status" value="1"/>
</dbReference>
<evidence type="ECO:0000256" key="7">
    <source>
        <dbReference type="HAMAP-Rule" id="MF_01235"/>
    </source>
</evidence>
<keyword evidence="6 7" id="KW-0119">Carbohydrate metabolism</keyword>
<gene>
    <name evidence="7" type="primary">nanE</name>
    <name evidence="8" type="ORF">GC098_22950</name>
</gene>
<evidence type="ECO:0000256" key="4">
    <source>
        <dbReference type="ARBA" id="ARBA00007439"/>
    </source>
</evidence>
<dbReference type="HAMAP" id="MF_01235">
    <property type="entry name" value="ManNAc6P_epimer"/>
    <property type="match status" value="1"/>
</dbReference>
<dbReference type="RefSeq" id="WP_171645629.1">
    <property type="nucleotide sequence ID" value="NZ_WHOA01000153.1"/>
</dbReference>
<dbReference type="Proteomes" id="UP000616779">
    <property type="component" value="Unassembled WGS sequence"/>
</dbReference>
<evidence type="ECO:0000256" key="2">
    <source>
        <dbReference type="ARBA" id="ARBA00002147"/>
    </source>
</evidence>
<dbReference type="GO" id="GO:0047465">
    <property type="term" value="F:N-acylglucosamine-6-phosphate 2-epimerase activity"/>
    <property type="evidence" value="ECO:0007669"/>
    <property type="project" value="UniProtKB-EC"/>
</dbReference>
<proteinExistence type="inferred from homology"/>
<dbReference type="InterPro" id="IPR013785">
    <property type="entry name" value="Aldolase_TIM"/>
</dbReference>
<evidence type="ECO:0000256" key="3">
    <source>
        <dbReference type="ARBA" id="ARBA00005081"/>
    </source>
</evidence>
<protein>
    <recommendedName>
        <fullName evidence="7">Putative N-acetylmannosamine-6-phosphate 2-epimerase</fullName>
        <ecNumber evidence="7">5.1.3.9</ecNumber>
    </recommendedName>
    <alternativeName>
        <fullName evidence="7">ManNAc-6-P epimerase</fullName>
    </alternativeName>
</protein>
<evidence type="ECO:0000313" key="8">
    <source>
        <dbReference type="EMBL" id="NOU74221.1"/>
    </source>
</evidence>
<comment type="caution">
    <text evidence="8">The sequence shown here is derived from an EMBL/GenBank/DDBJ whole genome shotgun (WGS) entry which is preliminary data.</text>
</comment>
<evidence type="ECO:0000256" key="6">
    <source>
        <dbReference type="ARBA" id="ARBA00023277"/>
    </source>
</evidence>